<feature type="compositionally biased region" description="Basic residues" evidence="1">
    <location>
        <begin position="72"/>
        <end position="96"/>
    </location>
</feature>
<keyword evidence="3" id="KW-1185">Reference proteome</keyword>
<organism evidence="2 3">
    <name type="scientific">Gibberella moniliformis (strain M3125 / FGSC 7600)</name>
    <name type="common">Maize ear and stalk rot fungus</name>
    <name type="synonym">Fusarium verticillioides</name>
    <dbReference type="NCBI Taxonomy" id="334819"/>
    <lineage>
        <taxon>Eukaryota</taxon>
        <taxon>Fungi</taxon>
        <taxon>Dikarya</taxon>
        <taxon>Ascomycota</taxon>
        <taxon>Pezizomycotina</taxon>
        <taxon>Sordariomycetes</taxon>
        <taxon>Hypocreomycetidae</taxon>
        <taxon>Hypocreales</taxon>
        <taxon>Nectriaceae</taxon>
        <taxon>Fusarium</taxon>
        <taxon>Fusarium fujikuroi species complex</taxon>
    </lineage>
</organism>
<dbReference type="AlphaFoldDB" id="W7M9H4"/>
<dbReference type="EMBL" id="CM000579">
    <property type="protein sequence ID" value="EWG41562.1"/>
    <property type="molecule type" value="Genomic_DNA"/>
</dbReference>
<dbReference type="EMBL" id="DS022245">
    <property type="protein sequence ID" value="EWG41562.1"/>
    <property type="molecule type" value="Genomic_DNA"/>
</dbReference>
<evidence type="ECO:0000256" key="1">
    <source>
        <dbReference type="SAM" id="MobiDB-lite"/>
    </source>
</evidence>
<dbReference type="eggNOG" id="ENOG502RA0P">
    <property type="taxonomic scope" value="Eukaryota"/>
</dbReference>
<sequence>MSDNPRHLNPQYRRRHRIDPEREGTDKDYGAHKQTWSERFTRLGYILIQIASLRKPIFGPPRRRPPPDCKYRHDHNRHCRGRTRTPSRGSHKSLHRLQRDRSYSSNRRKAPSGSETDLRGGQEDKGSQSTEVVTPDHRGAFPKPKNAGAPPSSITLCPSDGLQREGALDADITPETWPELREKGSYIAPVGSSASVAYLDSVASLVALKSVEPVEPAEPVESVDSDDSAESVDSTVSTLNQGDECQLEVSSDHGTLEPESLDSPHSSSPTTLPAFLYPGSIVRRKVQGDLHPHTILHIEQEENKTPIIWTCICKSRPRLWKIRQQYGNANKVKRHFIYFGGVKLNKGFKTDGIEMPTVPEVEIQGPPMPKCTYLELSSCQAFGPGDFKTFSGGQRHLKPSSLDKVINELSQTNTKHTWLQKQKESSWERPRRATGNTHERIFA</sequence>
<reference evidence="2 3" key="1">
    <citation type="journal article" date="2010" name="Nature">
        <title>Comparative genomics reveals mobile pathogenicity chromosomes in Fusarium.</title>
        <authorList>
            <person name="Ma L.J."/>
            <person name="van der Does H.C."/>
            <person name="Borkovich K.A."/>
            <person name="Coleman J.J."/>
            <person name="Daboussi M.J."/>
            <person name="Di Pietro A."/>
            <person name="Dufresne M."/>
            <person name="Freitag M."/>
            <person name="Grabherr M."/>
            <person name="Henrissat B."/>
            <person name="Houterman P.M."/>
            <person name="Kang S."/>
            <person name="Shim W.B."/>
            <person name="Woloshuk C."/>
            <person name="Xie X."/>
            <person name="Xu J.R."/>
            <person name="Antoniw J."/>
            <person name="Baker S.E."/>
            <person name="Bluhm B.H."/>
            <person name="Breakspear A."/>
            <person name="Brown D.W."/>
            <person name="Butchko R.A."/>
            <person name="Chapman S."/>
            <person name="Coulson R."/>
            <person name="Coutinho P.M."/>
            <person name="Danchin E.G."/>
            <person name="Diener A."/>
            <person name="Gale L.R."/>
            <person name="Gardiner D.M."/>
            <person name="Goff S."/>
            <person name="Hammond-Kosack K.E."/>
            <person name="Hilburn K."/>
            <person name="Hua-Van A."/>
            <person name="Jonkers W."/>
            <person name="Kazan K."/>
            <person name="Kodira C.D."/>
            <person name="Koehrsen M."/>
            <person name="Kumar L."/>
            <person name="Lee Y.H."/>
            <person name="Li L."/>
            <person name="Manners J.M."/>
            <person name="Miranda-Saavedra D."/>
            <person name="Mukherjee M."/>
            <person name="Park G."/>
            <person name="Park J."/>
            <person name="Park S.Y."/>
            <person name="Proctor R.H."/>
            <person name="Regev A."/>
            <person name="Ruiz-Roldan M.C."/>
            <person name="Sain D."/>
            <person name="Sakthikumar S."/>
            <person name="Sykes S."/>
            <person name="Schwartz D.C."/>
            <person name="Turgeon B.G."/>
            <person name="Wapinski I."/>
            <person name="Yoder O."/>
            <person name="Young S."/>
            <person name="Zeng Q."/>
            <person name="Zhou S."/>
            <person name="Galagan J."/>
            <person name="Cuomo C.A."/>
            <person name="Kistler H.C."/>
            <person name="Rep M."/>
        </authorList>
    </citation>
    <scope>NUCLEOTIDE SEQUENCE [LARGE SCALE GENOMIC DNA]</scope>
    <source>
        <strain evidence="3">M3125 / FGSC 7600</strain>
    </source>
</reference>
<gene>
    <name evidence="2" type="ORF">FVEG_03650</name>
</gene>
<feature type="region of interest" description="Disordered" evidence="1">
    <location>
        <begin position="56"/>
        <end position="161"/>
    </location>
</feature>
<dbReference type="OrthoDB" id="5095926at2759"/>
<feature type="compositionally biased region" description="Basic and acidic residues" evidence="1">
    <location>
        <begin position="116"/>
        <end position="126"/>
    </location>
</feature>
<feature type="compositionally biased region" description="Polar residues" evidence="1">
    <location>
        <begin position="239"/>
        <end position="249"/>
    </location>
</feature>
<proteinExistence type="predicted"/>
<feature type="region of interest" description="Disordered" evidence="1">
    <location>
        <begin position="214"/>
        <end position="270"/>
    </location>
</feature>
<protein>
    <submittedName>
        <fullName evidence="2">Uncharacterized protein</fullName>
    </submittedName>
</protein>
<dbReference type="Proteomes" id="UP000009096">
    <property type="component" value="Chromosome 2"/>
</dbReference>
<feature type="compositionally biased region" description="Acidic residues" evidence="1">
    <location>
        <begin position="221"/>
        <end position="230"/>
    </location>
</feature>
<dbReference type="GeneID" id="30061770"/>
<dbReference type="RefSeq" id="XP_018747753.1">
    <property type="nucleotide sequence ID" value="XM_018891269.1"/>
</dbReference>
<name>W7M9H4_GIBM7</name>
<feature type="compositionally biased region" description="Basic and acidic residues" evidence="1">
    <location>
        <begin position="18"/>
        <end position="30"/>
    </location>
</feature>
<dbReference type="VEuPathDB" id="FungiDB:FVEG_03650"/>
<feature type="compositionally biased region" description="Basic and acidic residues" evidence="1">
    <location>
        <begin position="421"/>
        <end position="443"/>
    </location>
</feature>
<feature type="region of interest" description="Disordered" evidence="1">
    <location>
        <begin position="419"/>
        <end position="443"/>
    </location>
</feature>
<dbReference type="KEGG" id="fvr:FVEG_03650"/>
<accession>W7M9H4</accession>
<evidence type="ECO:0000313" key="3">
    <source>
        <dbReference type="Proteomes" id="UP000009096"/>
    </source>
</evidence>
<feature type="region of interest" description="Disordered" evidence="1">
    <location>
        <begin position="1"/>
        <end position="30"/>
    </location>
</feature>
<evidence type="ECO:0000313" key="2">
    <source>
        <dbReference type="EMBL" id="EWG41562.1"/>
    </source>
</evidence>